<evidence type="ECO:0000313" key="1">
    <source>
        <dbReference type="EMBL" id="PVX84784.1"/>
    </source>
</evidence>
<evidence type="ECO:0000313" key="2">
    <source>
        <dbReference type="Proteomes" id="UP000245712"/>
    </source>
</evidence>
<comment type="caution">
    <text evidence="1">The sequence shown here is derived from an EMBL/GenBank/DDBJ whole genome shotgun (WGS) entry which is preliminary data.</text>
</comment>
<proteinExistence type="predicted"/>
<accession>A0ABX5KQ39</accession>
<dbReference type="Proteomes" id="UP000245712">
    <property type="component" value="Unassembled WGS sequence"/>
</dbReference>
<dbReference type="EMBL" id="QEOB01000004">
    <property type="protein sequence ID" value="PVX84784.1"/>
    <property type="molecule type" value="Genomic_DNA"/>
</dbReference>
<sequence>MLAAHPYQGMHALTMHAVMDERADVILLIGRPQARSLIYASTLCAMQDAGKPDQEEEDSR</sequence>
<evidence type="ECO:0008006" key="3">
    <source>
        <dbReference type="Google" id="ProtNLM"/>
    </source>
</evidence>
<keyword evidence="2" id="KW-1185">Reference proteome</keyword>
<gene>
    <name evidence="1" type="ORF">C7402_10427</name>
</gene>
<organism evidence="1 2">
    <name type="scientific">Paraburkholderia unamae</name>
    <dbReference type="NCBI Taxonomy" id="219649"/>
    <lineage>
        <taxon>Bacteria</taxon>
        <taxon>Pseudomonadati</taxon>
        <taxon>Pseudomonadota</taxon>
        <taxon>Betaproteobacteria</taxon>
        <taxon>Burkholderiales</taxon>
        <taxon>Burkholderiaceae</taxon>
        <taxon>Paraburkholderia</taxon>
    </lineage>
</organism>
<name>A0ABX5KQ39_9BURK</name>
<reference evidence="1 2" key="1">
    <citation type="submission" date="2018-05" db="EMBL/GenBank/DDBJ databases">
        <title>Genomic Encyclopedia of Type Strains, Phase IV (KMG-V): Genome sequencing to study the core and pangenomes of soil and plant-associated prokaryotes.</title>
        <authorList>
            <person name="Whitman W."/>
        </authorList>
    </citation>
    <scope>NUCLEOTIDE SEQUENCE [LARGE SCALE GENOMIC DNA]</scope>
    <source>
        <strain evidence="1 2">SCZa-39</strain>
    </source>
</reference>
<protein>
    <recommendedName>
        <fullName evidence="3">Universal stress protein family protein</fullName>
    </recommendedName>
</protein>